<comment type="caution">
    <text evidence="2">The sequence shown here is derived from an EMBL/GenBank/DDBJ whole genome shotgun (WGS) entry which is preliminary data.</text>
</comment>
<dbReference type="EMBL" id="AAFI02000085">
    <property type="protein sequence ID" value="EAL64362.1"/>
    <property type="molecule type" value="Genomic_DNA"/>
</dbReference>
<evidence type="ECO:0000256" key="1">
    <source>
        <dbReference type="SAM" id="Phobius"/>
    </source>
</evidence>
<dbReference type="RefSeq" id="XP_637870.1">
    <property type="nucleotide sequence ID" value="XM_632778.1"/>
</dbReference>
<name>Q54M78_DICDI</name>
<keyword evidence="1" id="KW-1133">Transmembrane helix</keyword>
<dbReference type="Proteomes" id="UP000002195">
    <property type="component" value="Unassembled WGS sequence"/>
</dbReference>
<feature type="transmembrane region" description="Helical" evidence="1">
    <location>
        <begin position="43"/>
        <end position="64"/>
    </location>
</feature>
<dbReference type="AlphaFoldDB" id="Q54M78"/>
<protein>
    <submittedName>
        <fullName evidence="2">Uncharacterized protein</fullName>
    </submittedName>
</protein>
<feature type="transmembrane region" description="Helical" evidence="1">
    <location>
        <begin position="6"/>
        <end position="23"/>
    </location>
</feature>
<dbReference type="VEuPathDB" id="AmoebaDB:DDB_G0286139"/>
<keyword evidence="1" id="KW-0812">Transmembrane</keyword>
<dbReference type="dictyBase" id="DDB_G0286139"/>
<dbReference type="PaxDb" id="44689-DDB0186830"/>
<proteinExistence type="predicted"/>
<reference evidence="2 3" key="1">
    <citation type="journal article" date="2005" name="Nature">
        <title>The genome of the social amoeba Dictyostelium discoideum.</title>
        <authorList>
            <consortium name="The Dictyostelium discoideum Sequencing Consortium"/>
            <person name="Eichinger L."/>
            <person name="Pachebat J.A."/>
            <person name="Glockner G."/>
            <person name="Rajandream M.A."/>
            <person name="Sucgang R."/>
            <person name="Berriman M."/>
            <person name="Song J."/>
            <person name="Olsen R."/>
            <person name="Szafranski K."/>
            <person name="Xu Q."/>
            <person name="Tunggal B."/>
            <person name="Kummerfeld S."/>
            <person name="Madera M."/>
            <person name="Konfortov B.A."/>
            <person name="Rivero F."/>
            <person name="Bankier A.T."/>
            <person name="Lehmann R."/>
            <person name="Hamlin N."/>
            <person name="Davies R."/>
            <person name="Gaudet P."/>
            <person name="Fey P."/>
            <person name="Pilcher K."/>
            <person name="Chen G."/>
            <person name="Saunders D."/>
            <person name="Sodergren E."/>
            <person name="Davis P."/>
            <person name="Kerhornou A."/>
            <person name="Nie X."/>
            <person name="Hall N."/>
            <person name="Anjard C."/>
            <person name="Hemphill L."/>
            <person name="Bason N."/>
            <person name="Farbrother P."/>
            <person name="Desany B."/>
            <person name="Just E."/>
            <person name="Morio T."/>
            <person name="Rost R."/>
            <person name="Churcher C."/>
            <person name="Cooper J."/>
            <person name="Haydock S."/>
            <person name="van Driessche N."/>
            <person name="Cronin A."/>
            <person name="Goodhead I."/>
            <person name="Muzny D."/>
            <person name="Mourier T."/>
            <person name="Pain A."/>
            <person name="Lu M."/>
            <person name="Harper D."/>
            <person name="Lindsay R."/>
            <person name="Hauser H."/>
            <person name="James K."/>
            <person name="Quiles M."/>
            <person name="Madan Babu M."/>
            <person name="Saito T."/>
            <person name="Buchrieser C."/>
            <person name="Wardroper A."/>
            <person name="Felder M."/>
            <person name="Thangavelu M."/>
            <person name="Johnson D."/>
            <person name="Knights A."/>
            <person name="Loulseged H."/>
            <person name="Mungall K."/>
            <person name="Oliver K."/>
            <person name="Price C."/>
            <person name="Quail M.A."/>
            <person name="Urushihara H."/>
            <person name="Hernandez J."/>
            <person name="Rabbinowitsch E."/>
            <person name="Steffen D."/>
            <person name="Sanders M."/>
            <person name="Ma J."/>
            <person name="Kohara Y."/>
            <person name="Sharp S."/>
            <person name="Simmonds M."/>
            <person name="Spiegler S."/>
            <person name="Tivey A."/>
            <person name="Sugano S."/>
            <person name="White B."/>
            <person name="Walker D."/>
            <person name="Woodward J."/>
            <person name="Winckler T."/>
            <person name="Tanaka Y."/>
            <person name="Shaulsky G."/>
            <person name="Schleicher M."/>
            <person name="Weinstock G."/>
            <person name="Rosenthal A."/>
            <person name="Cox E.C."/>
            <person name="Chisholm R.L."/>
            <person name="Gibbs R."/>
            <person name="Loomis W.F."/>
            <person name="Platzer M."/>
            <person name="Kay R.R."/>
            <person name="Williams J."/>
            <person name="Dear P.H."/>
            <person name="Noegel A.A."/>
            <person name="Barrell B."/>
            <person name="Kuspa A."/>
        </authorList>
    </citation>
    <scope>NUCLEOTIDE SEQUENCE [LARGE SCALE GENOMIC DNA]</scope>
    <source>
        <strain evidence="2 3">AX4</strain>
    </source>
</reference>
<keyword evidence="1" id="KW-0472">Membrane</keyword>
<evidence type="ECO:0000313" key="3">
    <source>
        <dbReference type="Proteomes" id="UP000002195"/>
    </source>
</evidence>
<sequence length="224" mass="26741">MYYNFILLVIKYYSIVWFLTFLFKYGKRIIISDNHSNFSYKILFFKIDLVISLIPFISLVWVLLNSYPNILLFIKIILENKFQFPDTLWVLFPIIYCLSGILLQYYRFKTIKRNSIKTNVYKEINGVEQLYYQDVQLYSYGSEFNKIKFTILTLLWIVLGNLEISNYINCNEINKYNNVSPGLMNFCSDYMYSTDGTYFEIVCITSQLLPYIFLIPLMEISMIV</sequence>
<keyword evidence="3" id="KW-1185">Reference proteome</keyword>
<gene>
    <name evidence="2" type="ORF">DDB_G0286139</name>
</gene>
<feature type="transmembrane region" description="Helical" evidence="1">
    <location>
        <begin position="198"/>
        <end position="218"/>
    </location>
</feature>
<dbReference type="KEGG" id="ddi:DDB_G0286139"/>
<dbReference type="GeneID" id="8625467"/>
<dbReference type="HOGENOM" id="CLU_1236971_0_0_1"/>
<organism evidence="2 3">
    <name type="scientific">Dictyostelium discoideum</name>
    <name type="common">Social amoeba</name>
    <dbReference type="NCBI Taxonomy" id="44689"/>
    <lineage>
        <taxon>Eukaryota</taxon>
        <taxon>Amoebozoa</taxon>
        <taxon>Evosea</taxon>
        <taxon>Eumycetozoa</taxon>
        <taxon>Dictyostelia</taxon>
        <taxon>Dictyosteliales</taxon>
        <taxon>Dictyosteliaceae</taxon>
        <taxon>Dictyostelium</taxon>
    </lineage>
</organism>
<accession>Q54M78</accession>
<dbReference type="InParanoid" id="Q54M78"/>
<evidence type="ECO:0000313" key="2">
    <source>
        <dbReference type="EMBL" id="EAL64362.1"/>
    </source>
</evidence>
<feature type="transmembrane region" description="Helical" evidence="1">
    <location>
        <begin position="88"/>
        <end position="106"/>
    </location>
</feature>